<sequence>MSAIAHDIPRSAINAKLAAMAGTFSVAIATALAGFVIREPAPYEIYMVGLIALWALSGALTFSRSITPLFTLIITFNIGGFLSMLTMAEIRDTPLYLAVSLFLGFSAIFYAAVLETRPHYFRPMFTAWVIGASGTSLLGILGYFHAFPGAEMFTLYGRAAGAFQDPNVFGPYLAAPGFYLVYRLVAGRISDMARVALPLLLITLGVFMSFSRGAWGLYGLGIAVLVMMMFIQNTSTRFRLRIIIMTAVAVLLLIVAIAIALQIPSVHELFETRAKLVQDYDGARLGRFARHIIGFTMALEKPLGIGPLNFGLIYGEDTHNIWLKALMDYGWLGFCSLFLLVIWTLAAGARILFRPRPWQPFFMTAYVAFLGHILLGTVIDIDHWRHFYILLGMVWGVIGLEHKVQAARAAGREHPALAAGRA</sequence>
<dbReference type="AlphaFoldDB" id="A0A2G1QN39"/>
<comment type="subcellular location">
    <subcellularLocation>
        <location evidence="1">Membrane</location>
        <topology evidence="1">Multi-pass membrane protein</topology>
    </subcellularLocation>
</comment>
<feature type="transmembrane region" description="Helical" evidence="5">
    <location>
        <begin position="17"/>
        <end position="37"/>
    </location>
</feature>
<feature type="transmembrane region" description="Helical" evidence="5">
    <location>
        <begin position="69"/>
        <end position="88"/>
    </location>
</feature>
<dbReference type="InterPro" id="IPR007016">
    <property type="entry name" value="O-antigen_ligase-rel_domated"/>
</dbReference>
<dbReference type="OrthoDB" id="9796592at2"/>
<dbReference type="EMBL" id="PDVP01000006">
    <property type="protein sequence ID" value="PHP66881.1"/>
    <property type="molecule type" value="Genomic_DNA"/>
</dbReference>
<feature type="transmembrane region" description="Helical" evidence="5">
    <location>
        <begin position="43"/>
        <end position="62"/>
    </location>
</feature>
<evidence type="ECO:0000256" key="2">
    <source>
        <dbReference type="ARBA" id="ARBA00022692"/>
    </source>
</evidence>
<evidence type="ECO:0000256" key="3">
    <source>
        <dbReference type="ARBA" id="ARBA00022989"/>
    </source>
</evidence>
<dbReference type="PANTHER" id="PTHR37422">
    <property type="entry name" value="TEICHURONIC ACID BIOSYNTHESIS PROTEIN TUAE"/>
    <property type="match status" value="1"/>
</dbReference>
<protein>
    <recommendedName>
        <fullName evidence="6">O-antigen ligase-related domain-containing protein</fullName>
    </recommendedName>
</protein>
<feature type="transmembrane region" description="Helical" evidence="5">
    <location>
        <begin position="385"/>
        <end position="402"/>
    </location>
</feature>
<feature type="transmembrane region" description="Helical" evidence="5">
    <location>
        <begin position="329"/>
        <end position="353"/>
    </location>
</feature>
<dbReference type="Pfam" id="PF04932">
    <property type="entry name" value="Wzy_C"/>
    <property type="match status" value="1"/>
</dbReference>
<evidence type="ECO:0000256" key="1">
    <source>
        <dbReference type="ARBA" id="ARBA00004141"/>
    </source>
</evidence>
<feature type="transmembrane region" description="Helical" evidence="5">
    <location>
        <begin position="168"/>
        <end position="185"/>
    </location>
</feature>
<comment type="caution">
    <text evidence="7">The sequence shown here is derived from an EMBL/GenBank/DDBJ whole genome shotgun (WGS) entry which is preliminary data.</text>
</comment>
<feature type="transmembrane region" description="Helical" evidence="5">
    <location>
        <begin position="360"/>
        <end position="379"/>
    </location>
</feature>
<dbReference type="RefSeq" id="WP_099306648.1">
    <property type="nucleotide sequence ID" value="NZ_PDVP01000006.1"/>
</dbReference>
<dbReference type="GO" id="GO:0016020">
    <property type="term" value="C:membrane"/>
    <property type="evidence" value="ECO:0007669"/>
    <property type="project" value="UniProtKB-SubCell"/>
</dbReference>
<dbReference type="InterPro" id="IPR051533">
    <property type="entry name" value="WaaL-like"/>
</dbReference>
<keyword evidence="4 5" id="KW-0472">Membrane</keyword>
<evidence type="ECO:0000259" key="6">
    <source>
        <dbReference type="Pfam" id="PF04932"/>
    </source>
</evidence>
<keyword evidence="3 5" id="KW-1133">Transmembrane helix</keyword>
<keyword evidence="2 5" id="KW-0812">Transmembrane</keyword>
<gene>
    <name evidence="7" type="ORF">CSC94_12330</name>
</gene>
<feature type="transmembrane region" description="Helical" evidence="5">
    <location>
        <begin position="215"/>
        <end position="231"/>
    </location>
</feature>
<evidence type="ECO:0000256" key="4">
    <source>
        <dbReference type="ARBA" id="ARBA00023136"/>
    </source>
</evidence>
<accession>A0A2G1QN39</accession>
<evidence type="ECO:0000313" key="8">
    <source>
        <dbReference type="Proteomes" id="UP000221168"/>
    </source>
</evidence>
<feature type="transmembrane region" description="Helical" evidence="5">
    <location>
        <begin position="243"/>
        <end position="263"/>
    </location>
</feature>
<dbReference type="Proteomes" id="UP000221168">
    <property type="component" value="Unassembled WGS sequence"/>
</dbReference>
<proteinExistence type="predicted"/>
<reference evidence="7 8" key="1">
    <citation type="submission" date="2017-10" db="EMBL/GenBank/DDBJ databases">
        <title>Sedimentibacterium mangrovi gen. nov., sp. nov., a novel member of family Phyllobacteriacea isolated from mangrove sediment.</title>
        <authorList>
            <person name="Liao H."/>
            <person name="Tian Y."/>
        </authorList>
    </citation>
    <scope>NUCLEOTIDE SEQUENCE [LARGE SCALE GENOMIC DNA]</scope>
    <source>
        <strain evidence="7 8">X9-2-2</strain>
    </source>
</reference>
<organism evidence="7 8">
    <name type="scientific">Zhengella mangrovi</name>
    <dbReference type="NCBI Taxonomy" id="1982044"/>
    <lineage>
        <taxon>Bacteria</taxon>
        <taxon>Pseudomonadati</taxon>
        <taxon>Pseudomonadota</taxon>
        <taxon>Alphaproteobacteria</taxon>
        <taxon>Hyphomicrobiales</taxon>
        <taxon>Notoacmeibacteraceae</taxon>
        <taxon>Zhengella</taxon>
    </lineage>
</organism>
<feature type="transmembrane region" description="Helical" evidence="5">
    <location>
        <begin position="94"/>
        <end position="113"/>
    </location>
</feature>
<name>A0A2G1QN39_9HYPH</name>
<feature type="transmembrane region" description="Helical" evidence="5">
    <location>
        <begin position="192"/>
        <end position="209"/>
    </location>
</feature>
<evidence type="ECO:0000313" key="7">
    <source>
        <dbReference type="EMBL" id="PHP66881.1"/>
    </source>
</evidence>
<feature type="transmembrane region" description="Helical" evidence="5">
    <location>
        <begin position="125"/>
        <end position="148"/>
    </location>
</feature>
<dbReference type="PANTHER" id="PTHR37422:SF21">
    <property type="entry name" value="EXOQ-LIKE PROTEIN"/>
    <property type="match status" value="1"/>
</dbReference>
<feature type="domain" description="O-antigen ligase-related" evidence="6">
    <location>
        <begin position="199"/>
        <end position="336"/>
    </location>
</feature>
<evidence type="ECO:0000256" key="5">
    <source>
        <dbReference type="SAM" id="Phobius"/>
    </source>
</evidence>
<keyword evidence="8" id="KW-1185">Reference proteome</keyword>